<protein>
    <submittedName>
        <fullName evidence="2">ABC-2 family transporter protein</fullName>
    </submittedName>
</protein>
<keyword evidence="1" id="KW-0812">Transmembrane</keyword>
<reference evidence="2" key="1">
    <citation type="submission" date="2013-08" db="EMBL/GenBank/DDBJ databases">
        <authorList>
            <person name="Durkin A.S."/>
            <person name="Haft D.R."/>
            <person name="McCorrison J."/>
            <person name="Torralba M."/>
            <person name="Gillis M."/>
            <person name="Haft D.H."/>
            <person name="Methe B."/>
            <person name="Sutton G."/>
            <person name="Nelson K.E."/>
        </authorList>
    </citation>
    <scope>NUCLEOTIDE SEQUENCE [LARGE SCALE GENOMIC DNA]</scope>
    <source>
        <strain evidence="2">F0233</strain>
    </source>
</reference>
<feature type="transmembrane region" description="Helical" evidence="1">
    <location>
        <begin position="77"/>
        <end position="100"/>
    </location>
</feature>
<proteinExistence type="predicted"/>
<keyword evidence="1" id="KW-0472">Membrane</keyword>
<dbReference type="GeneID" id="95359767"/>
<dbReference type="AlphaFoldDB" id="U2RMU1"/>
<dbReference type="EMBL" id="ACVN02000265">
    <property type="protein sequence ID" value="ERK52022.1"/>
    <property type="molecule type" value="Genomic_DNA"/>
</dbReference>
<dbReference type="OrthoDB" id="3728837at2"/>
<organism evidence="2 3">
    <name type="scientific">Propionibacterium acidifaciens F0233</name>
    <dbReference type="NCBI Taxonomy" id="553198"/>
    <lineage>
        <taxon>Bacteria</taxon>
        <taxon>Bacillati</taxon>
        <taxon>Actinomycetota</taxon>
        <taxon>Actinomycetes</taxon>
        <taxon>Propionibacteriales</taxon>
        <taxon>Propionibacteriaceae</taxon>
        <taxon>Propionibacterium</taxon>
    </lineage>
</organism>
<comment type="caution">
    <text evidence="2">The sequence shown here is derived from an EMBL/GenBank/DDBJ whole genome shotgun (WGS) entry which is preliminary data.</text>
</comment>
<name>U2RMU1_9ACTN</name>
<sequence length="274" mass="29668">MFVNIVRADSYRFVRSRFARIAAACFVLLLALFALMMHGGSTFAFGGVIGHKDGVALIDGFYGFGFTDPAHPAFWELLYTASCFGLFAILGMVLTMVMVVSADDRDGITKLAVAGGQSQERLFLSKVLIVTVLTAVLWLVHNVVSLLLTLAHYDQSVTAAQVRTWLGFVGTEFCLYLTVMLVAALVTVLTGSRIASLAVVIALMVADVILSALSHADHHWIGTVQQLNPMHFVFSISRAWAEPEILAHAWLLVAVAVPACLAGCAALLRRRELS</sequence>
<gene>
    <name evidence="2" type="ORF">HMPREF0682_0856</name>
</gene>
<feature type="transmembrane region" description="Helical" evidence="1">
    <location>
        <begin position="165"/>
        <end position="187"/>
    </location>
</feature>
<keyword evidence="1" id="KW-1133">Transmembrane helix</keyword>
<feature type="transmembrane region" description="Helical" evidence="1">
    <location>
        <begin position="245"/>
        <end position="268"/>
    </location>
</feature>
<dbReference type="RefSeq" id="WP_021798405.1">
    <property type="nucleotide sequence ID" value="NZ_ACVN02000265.1"/>
</dbReference>
<keyword evidence="3" id="KW-1185">Reference proteome</keyword>
<accession>U2RMU1</accession>
<feature type="transmembrane region" description="Helical" evidence="1">
    <location>
        <begin position="194"/>
        <end position="213"/>
    </location>
</feature>
<evidence type="ECO:0000313" key="3">
    <source>
        <dbReference type="Proteomes" id="UP000017052"/>
    </source>
</evidence>
<evidence type="ECO:0000256" key="1">
    <source>
        <dbReference type="SAM" id="Phobius"/>
    </source>
</evidence>
<dbReference type="Proteomes" id="UP000017052">
    <property type="component" value="Unassembled WGS sequence"/>
</dbReference>
<feature type="transmembrane region" description="Helical" evidence="1">
    <location>
        <begin position="127"/>
        <end position="153"/>
    </location>
</feature>
<evidence type="ECO:0000313" key="2">
    <source>
        <dbReference type="EMBL" id="ERK52022.1"/>
    </source>
</evidence>